<dbReference type="Pfam" id="PF01750">
    <property type="entry name" value="HycI"/>
    <property type="match status" value="1"/>
</dbReference>
<name>I4C8C4_DESTA</name>
<dbReference type="PATRIC" id="fig|706587.4.peg.3586"/>
<dbReference type="GO" id="GO:0008047">
    <property type="term" value="F:enzyme activator activity"/>
    <property type="evidence" value="ECO:0007669"/>
    <property type="project" value="InterPro"/>
</dbReference>
<dbReference type="Gene3D" id="3.40.50.1450">
    <property type="entry name" value="HybD-like"/>
    <property type="match status" value="1"/>
</dbReference>
<dbReference type="SUPFAM" id="SSF53163">
    <property type="entry name" value="HybD-like"/>
    <property type="match status" value="1"/>
</dbReference>
<feature type="binding site" evidence="7">
    <location>
        <position position="96"/>
    </location>
    <ligand>
        <name>Ni(2+)</name>
        <dbReference type="ChEBI" id="CHEBI:49786"/>
    </ligand>
</feature>
<gene>
    <name evidence="8" type="ordered locus">Desti_3154</name>
</gene>
<dbReference type="RefSeq" id="WP_014810952.1">
    <property type="nucleotide sequence ID" value="NC_018025.1"/>
</dbReference>
<dbReference type="PANTHER" id="PTHR30302">
    <property type="entry name" value="HYDROGENASE 1 MATURATION PROTEASE"/>
    <property type="match status" value="1"/>
</dbReference>
<keyword evidence="2 7" id="KW-0533">Nickel</keyword>
<dbReference type="InterPro" id="IPR000671">
    <property type="entry name" value="Peptidase_A31"/>
</dbReference>
<keyword evidence="5" id="KW-0064">Aspartyl protease</keyword>
<dbReference type="GO" id="GO:0004190">
    <property type="term" value="F:aspartic-type endopeptidase activity"/>
    <property type="evidence" value="ECO:0007669"/>
    <property type="project" value="UniProtKB-KW"/>
</dbReference>
<keyword evidence="3" id="KW-0645">Protease</keyword>
<protein>
    <submittedName>
        <fullName evidence="8">Hydrogenase expression/formation protein</fullName>
    </submittedName>
</protein>
<dbReference type="STRING" id="706587.Desti_3154"/>
<dbReference type="OrthoDB" id="9792731at2"/>
<evidence type="ECO:0000256" key="7">
    <source>
        <dbReference type="PIRSR" id="PIRSR604419-1"/>
    </source>
</evidence>
<dbReference type="eggNOG" id="COG0680">
    <property type="taxonomic scope" value="Bacteria"/>
</dbReference>
<sequence>MHTPERVVVLGVGNILLKDEGIGVRVIEELQRRYMFPENVKVVDGGTQGLWLMSTIQETDRLIVVDAVLGDGEPGTLYRLERDQLPKGLRAKQSAHDSDLIEALNLCNLIDQCPKSVVVIGIQPQDIQPFGMELTEKIAARMEDLIDLVLKELHTLGLTPVSISSGGATN</sequence>
<dbReference type="CDD" id="cd06062">
    <property type="entry name" value="H2MP_MemB-H2up"/>
    <property type="match status" value="1"/>
</dbReference>
<accession>I4C8C4</accession>
<reference evidence="9" key="1">
    <citation type="submission" date="2012-06" db="EMBL/GenBank/DDBJ databases">
        <title>Complete sequence of chromosome of Desulfomonile tiedjei DSM 6799.</title>
        <authorList>
            <person name="Lucas S."/>
            <person name="Copeland A."/>
            <person name="Lapidus A."/>
            <person name="Glavina del Rio T."/>
            <person name="Dalin E."/>
            <person name="Tice H."/>
            <person name="Bruce D."/>
            <person name="Goodwin L."/>
            <person name="Pitluck S."/>
            <person name="Peters L."/>
            <person name="Ovchinnikova G."/>
            <person name="Zeytun A."/>
            <person name="Lu M."/>
            <person name="Kyrpides N."/>
            <person name="Mavromatis K."/>
            <person name="Ivanova N."/>
            <person name="Brettin T."/>
            <person name="Detter J.C."/>
            <person name="Han C."/>
            <person name="Larimer F."/>
            <person name="Land M."/>
            <person name="Hauser L."/>
            <person name="Markowitz V."/>
            <person name="Cheng J.-F."/>
            <person name="Hugenholtz P."/>
            <person name="Woyke T."/>
            <person name="Wu D."/>
            <person name="Spring S."/>
            <person name="Schroeder M."/>
            <person name="Brambilla E."/>
            <person name="Klenk H.-P."/>
            <person name="Eisen J.A."/>
        </authorList>
    </citation>
    <scope>NUCLEOTIDE SEQUENCE [LARGE SCALE GENOMIC DNA]</scope>
    <source>
        <strain evidence="9">ATCC 49306 / DSM 6799 / DCB-1</strain>
    </source>
</reference>
<proteinExistence type="inferred from homology"/>
<evidence type="ECO:0000256" key="5">
    <source>
        <dbReference type="ARBA" id="ARBA00022750"/>
    </source>
</evidence>
<dbReference type="GO" id="GO:0046872">
    <property type="term" value="F:metal ion binding"/>
    <property type="evidence" value="ECO:0007669"/>
    <property type="project" value="UniProtKB-KW"/>
</dbReference>
<evidence type="ECO:0000256" key="4">
    <source>
        <dbReference type="ARBA" id="ARBA00022723"/>
    </source>
</evidence>
<keyword evidence="9" id="KW-1185">Reference proteome</keyword>
<evidence type="ECO:0000256" key="6">
    <source>
        <dbReference type="ARBA" id="ARBA00022801"/>
    </source>
</evidence>
<dbReference type="PANTHER" id="PTHR30302:SF1">
    <property type="entry name" value="HYDROGENASE 2 MATURATION PROTEASE"/>
    <property type="match status" value="1"/>
</dbReference>
<dbReference type="HOGENOM" id="CLU_099037_0_0_7"/>
<dbReference type="AlphaFoldDB" id="I4C8C4"/>
<dbReference type="NCBIfam" id="TIGR00072">
    <property type="entry name" value="hydrog_prot"/>
    <property type="match status" value="1"/>
</dbReference>
<evidence type="ECO:0000256" key="2">
    <source>
        <dbReference type="ARBA" id="ARBA00022596"/>
    </source>
</evidence>
<dbReference type="PRINTS" id="PR00446">
    <property type="entry name" value="HYDRGNUPTAKE"/>
</dbReference>
<feature type="binding site" evidence="7">
    <location>
        <position position="20"/>
    </location>
    <ligand>
        <name>Ni(2+)</name>
        <dbReference type="ChEBI" id="CHEBI:49786"/>
    </ligand>
</feature>
<dbReference type="EMBL" id="CP003360">
    <property type="protein sequence ID" value="AFM25815.1"/>
    <property type="molecule type" value="Genomic_DNA"/>
</dbReference>
<dbReference type="InterPro" id="IPR023430">
    <property type="entry name" value="Pept_HybD-like_dom_sf"/>
</dbReference>
<evidence type="ECO:0000256" key="3">
    <source>
        <dbReference type="ARBA" id="ARBA00022670"/>
    </source>
</evidence>
<evidence type="ECO:0000313" key="9">
    <source>
        <dbReference type="Proteomes" id="UP000006055"/>
    </source>
</evidence>
<comment type="similarity">
    <text evidence="1">Belongs to the peptidase A31 family.</text>
</comment>
<dbReference type="Proteomes" id="UP000006055">
    <property type="component" value="Chromosome"/>
</dbReference>
<dbReference type="InterPro" id="IPR004419">
    <property type="entry name" value="Pept_A31_hyd_express"/>
</dbReference>
<dbReference type="KEGG" id="dti:Desti_3154"/>
<keyword evidence="6" id="KW-0378">Hydrolase</keyword>
<evidence type="ECO:0000313" key="8">
    <source>
        <dbReference type="EMBL" id="AFM25815.1"/>
    </source>
</evidence>
<feature type="binding site" evidence="7">
    <location>
        <position position="66"/>
    </location>
    <ligand>
        <name>Ni(2+)</name>
        <dbReference type="ChEBI" id="CHEBI:49786"/>
    </ligand>
</feature>
<keyword evidence="4 7" id="KW-0479">Metal-binding</keyword>
<dbReference type="NCBIfam" id="TIGR00140">
    <property type="entry name" value="hupD"/>
    <property type="match status" value="1"/>
</dbReference>
<dbReference type="GO" id="GO:0016485">
    <property type="term" value="P:protein processing"/>
    <property type="evidence" value="ECO:0007669"/>
    <property type="project" value="InterPro"/>
</dbReference>
<organism evidence="8 9">
    <name type="scientific">Desulfomonile tiedjei (strain ATCC 49306 / DSM 6799 / DCB-1)</name>
    <dbReference type="NCBI Taxonomy" id="706587"/>
    <lineage>
        <taxon>Bacteria</taxon>
        <taxon>Pseudomonadati</taxon>
        <taxon>Thermodesulfobacteriota</taxon>
        <taxon>Desulfomonilia</taxon>
        <taxon>Desulfomonilales</taxon>
        <taxon>Desulfomonilaceae</taxon>
        <taxon>Desulfomonile</taxon>
    </lineage>
</organism>
<dbReference type="FunFam" id="3.40.50.1450:FF:000002">
    <property type="entry name" value="Hydrogenase 1 maturation protease"/>
    <property type="match status" value="1"/>
</dbReference>
<evidence type="ECO:0000256" key="1">
    <source>
        <dbReference type="ARBA" id="ARBA00006814"/>
    </source>
</evidence>